<sequence>MDKRIIIFCFLTTCGEYLVYSFPDYNKYNYNEYSSYKSDGEYSKEDLSGESEVFGESAELALFSGEADVNDKDEKGSLFNGTDKFGKISFSKIDEFGSEAEFEGSDHHVARSDVNGTKIPVYERNEVSLGRPLAQSNNHIAKVTDGGGKGYLLKWAQHVEPSNKTKKAHWIGKFMQSDSTNRYPQKSDDVEMILPHHKTLYLPMVNGKPKPYDGYRAAPDAEDVHHSRNIRVRKESPDEREKRFGQGEIIYGKPRVALRPEHLREKRSPAEYHGGIHPYYDFMDSKLYWNNAEPDPIQNQYSAASAAEEKSELPDDFFSSKHDFSNSFGYEVEEKNGEGEGLENEGFTSGENFDFGSEDTSASLEGVEESKRVESFAVGDNFKDINLDSLLSLNRKLSEITINTEKKKNADLLKRSSSHARDNTQGTQGREQKYLCDGKTKGYCSRTNSGKHENSHQRRKRSAKFAYRSDDLERGKNENSRNTGESSDAEYFTRPRKSQKNHSRQQQFSSLQDRSEHSKNPFNNHKLLAQRSQKFSFNWDSPSSIRNRKGSDRQDESAKVYGGSFTYDTSGETYGVPASIYEGLNFESSEETSEPYNNYSDEEETRNQNYFHRSVSSDRYFSEYKSENEKNQRDASKTKGYDTPGSSLKYSGNNFNDRRPQHQKFSLKNIFHPEAAAQFSVKDQKQQPKPIKEDDREKRGPQRYPPSQSHTAVNTQKQGGQGKRVESTKVLSERGPCEIERRGKTICKVCTDEKTSATYEQCRFSTSQQYTAFDHKKSFKAPSRGFAGSDQKPEKSIDVERKAVPPSTTQLPTRPSEVTAATNKFENSDGKKYLVGHGQVEPEDLDSFLKRLDRREILGDEHKDLFEGFSFDMGEGGEKHKVEEEKHESLGEEDFGEAFLGLGDDDEHHHDEKGDFESEGFFGFESFDAHEFDHLNADFGEGEEHKEGEGGGEGGAGEGGGHEFSF</sequence>
<evidence type="ECO:0000313" key="3">
    <source>
        <dbReference type="EMBL" id="KAK6645070.1"/>
    </source>
</evidence>
<evidence type="ECO:0000313" key="4">
    <source>
        <dbReference type="Proteomes" id="UP001372834"/>
    </source>
</evidence>
<organism evidence="3 4">
    <name type="scientific">Polyplax serrata</name>
    <name type="common">Common mouse louse</name>
    <dbReference type="NCBI Taxonomy" id="468196"/>
    <lineage>
        <taxon>Eukaryota</taxon>
        <taxon>Metazoa</taxon>
        <taxon>Ecdysozoa</taxon>
        <taxon>Arthropoda</taxon>
        <taxon>Hexapoda</taxon>
        <taxon>Insecta</taxon>
        <taxon>Pterygota</taxon>
        <taxon>Neoptera</taxon>
        <taxon>Paraneoptera</taxon>
        <taxon>Psocodea</taxon>
        <taxon>Troctomorpha</taxon>
        <taxon>Phthiraptera</taxon>
        <taxon>Anoplura</taxon>
        <taxon>Polyplacidae</taxon>
        <taxon>Polyplax</taxon>
    </lineage>
</organism>
<feature type="region of interest" description="Disordered" evidence="1">
    <location>
        <begin position="940"/>
        <end position="966"/>
    </location>
</feature>
<feature type="compositionally biased region" description="Basic residues" evidence="1">
    <location>
        <begin position="494"/>
        <end position="503"/>
    </location>
</feature>
<evidence type="ECO:0000256" key="1">
    <source>
        <dbReference type="SAM" id="MobiDB-lite"/>
    </source>
</evidence>
<dbReference type="AlphaFoldDB" id="A0AAN8XQH9"/>
<feature type="compositionally biased region" description="Polar residues" evidence="1">
    <location>
        <begin position="644"/>
        <end position="655"/>
    </location>
</feature>
<reference evidence="3 4" key="1">
    <citation type="submission" date="2023-10" db="EMBL/GenBank/DDBJ databases">
        <title>Genomes of two closely related lineages of the louse Polyplax serrata with different host specificities.</title>
        <authorList>
            <person name="Martinu J."/>
            <person name="Tarabai H."/>
            <person name="Stefka J."/>
            <person name="Hypsa V."/>
        </authorList>
    </citation>
    <scope>NUCLEOTIDE SEQUENCE [LARGE SCALE GENOMIC DNA]</scope>
    <source>
        <strain evidence="3">HR10_N</strain>
    </source>
</reference>
<evidence type="ECO:0000256" key="2">
    <source>
        <dbReference type="SAM" id="SignalP"/>
    </source>
</evidence>
<feature type="compositionally biased region" description="Basic and acidic residues" evidence="1">
    <location>
        <begin position="940"/>
        <end position="949"/>
    </location>
</feature>
<feature type="compositionally biased region" description="Basic and acidic residues" evidence="1">
    <location>
        <begin position="467"/>
        <end position="479"/>
    </location>
</feature>
<protein>
    <submittedName>
        <fullName evidence="3">Uncharacterized protein</fullName>
    </submittedName>
</protein>
<feature type="region of interest" description="Disordered" evidence="1">
    <location>
        <begin position="411"/>
        <end position="522"/>
    </location>
</feature>
<dbReference type="Proteomes" id="UP001372834">
    <property type="component" value="Unassembled WGS sequence"/>
</dbReference>
<feature type="compositionally biased region" description="Basic and acidic residues" evidence="1">
    <location>
        <begin position="620"/>
        <end position="640"/>
    </location>
</feature>
<accession>A0AAN8XQH9</accession>
<feature type="region of interest" description="Disordered" evidence="1">
    <location>
        <begin position="587"/>
        <end position="660"/>
    </location>
</feature>
<feature type="compositionally biased region" description="Basic and acidic residues" evidence="1">
    <location>
        <begin position="549"/>
        <end position="558"/>
    </location>
</feature>
<feature type="signal peptide" evidence="2">
    <location>
        <begin position="1"/>
        <end position="21"/>
    </location>
</feature>
<dbReference type="EMBL" id="JAWJWE010000001">
    <property type="protein sequence ID" value="KAK6645070.1"/>
    <property type="molecule type" value="Genomic_DNA"/>
</dbReference>
<keyword evidence="2" id="KW-0732">Signal</keyword>
<feature type="compositionally biased region" description="Basic and acidic residues" evidence="1">
    <location>
        <begin position="791"/>
        <end position="803"/>
    </location>
</feature>
<feature type="compositionally biased region" description="Polar residues" evidence="1">
    <location>
        <begin position="705"/>
        <end position="718"/>
    </location>
</feature>
<feature type="compositionally biased region" description="Basic and acidic residues" evidence="1">
    <location>
        <begin position="906"/>
        <end position="916"/>
    </location>
</feature>
<comment type="caution">
    <text evidence="3">The sequence shown here is derived from an EMBL/GenBank/DDBJ whole genome shotgun (WGS) entry which is preliminary data.</text>
</comment>
<feature type="region of interest" description="Disordered" evidence="1">
    <location>
        <begin position="335"/>
        <end position="367"/>
    </location>
</feature>
<feature type="compositionally biased region" description="Basic and acidic residues" evidence="1">
    <location>
        <begin position="411"/>
        <end position="422"/>
    </location>
</feature>
<feature type="region of interest" description="Disordered" evidence="1">
    <location>
        <begin position="675"/>
        <end position="729"/>
    </location>
</feature>
<feature type="compositionally biased region" description="Basic and acidic residues" evidence="1">
    <location>
        <begin position="682"/>
        <end position="700"/>
    </location>
</feature>
<name>A0AAN8XQH9_POLSC</name>
<feature type="compositionally biased region" description="Basic and acidic residues" evidence="1">
    <location>
        <begin position="430"/>
        <end position="440"/>
    </location>
</feature>
<feature type="chain" id="PRO_5042963124" evidence="2">
    <location>
        <begin position="22"/>
        <end position="966"/>
    </location>
</feature>
<feature type="region of interest" description="Disordered" evidence="1">
    <location>
        <begin position="538"/>
        <end position="568"/>
    </location>
</feature>
<feature type="region of interest" description="Disordered" evidence="1">
    <location>
        <begin position="898"/>
        <end position="917"/>
    </location>
</feature>
<gene>
    <name evidence="3" type="ORF">RUM43_001346</name>
</gene>
<proteinExistence type="predicted"/>
<feature type="region of interest" description="Disordered" evidence="1">
    <location>
        <begin position="781"/>
        <end position="819"/>
    </location>
</feature>